<keyword evidence="2 3" id="KW-0472">Membrane</keyword>
<dbReference type="GO" id="GO:0005886">
    <property type="term" value="C:plasma membrane"/>
    <property type="evidence" value="ECO:0007669"/>
    <property type="project" value="TreeGrafter"/>
</dbReference>
<protein>
    <submittedName>
        <fullName evidence="4">Uncharacterized protein</fullName>
    </submittedName>
</protein>
<proteinExistence type="predicted"/>
<evidence type="ECO:0000313" key="4">
    <source>
        <dbReference type="EMBL" id="GAY60342.1"/>
    </source>
</evidence>
<reference evidence="4 5" key="1">
    <citation type="journal article" date="2017" name="Front. Genet.">
        <title>Draft sequencing of the heterozygous diploid genome of Satsuma (Citrus unshiu Marc.) using a hybrid assembly approach.</title>
        <authorList>
            <person name="Shimizu T."/>
            <person name="Tanizawa Y."/>
            <person name="Mochizuki T."/>
            <person name="Nagasaki H."/>
            <person name="Yoshioka T."/>
            <person name="Toyoda A."/>
            <person name="Fujiyama A."/>
            <person name="Kaminuma E."/>
            <person name="Nakamura Y."/>
        </authorList>
    </citation>
    <scope>NUCLEOTIDE SEQUENCE [LARGE SCALE GENOMIC DNA]</scope>
    <source>
        <strain evidence="5">cv. Miyagawa wase</strain>
    </source>
</reference>
<organism evidence="4 5">
    <name type="scientific">Citrus unshiu</name>
    <name type="common">Satsuma mandarin</name>
    <name type="synonym">Citrus nobilis var. unshiu</name>
    <dbReference type="NCBI Taxonomy" id="55188"/>
    <lineage>
        <taxon>Eukaryota</taxon>
        <taxon>Viridiplantae</taxon>
        <taxon>Streptophyta</taxon>
        <taxon>Embryophyta</taxon>
        <taxon>Tracheophyta</taxon>
        <taxon>Spermatophyta</taxon>
        <taxon>Magnoliopsida</taxon>
        <taxon>eudicotyledons</taxon>
        <taxon>Gunneridae</taxon>
        <taxon>Pentapetalae</taxon>
        <taxon>rosids</taxon>
        <taxon>malvids</taxon>
        <taxon>Sapindales</taxon>
        <taxon>Rutaceae</taxon>
        <taxon>Aurantioideae</taxon>
        <taxon>Citrus</taxon>
    </lineage>
</organism>
<evidence type="ECO:0000256" key="3">
    <source>
        <dbReference type="SAM" id="Phobius"/>
    </source>
</evidence>
<evidence type="ECO:0000256" key="1">
    <source>
        <dbReference type="ARBA" id="ARBA00004370"/>
    </source>
</evidence>
<gene>
    <name evidence="4" type="ORF">CUMW_201250</name>
</gene>
<dbReference type="PANTHER" id="PTHR31234">
    <property type="entry name" value="LATE EMBRYOGENESIS ABUNDANT (LEA) HYDROXYPROLINE-RICH GLYCOPROTEIN FAMILY"/>
    <property type="match status" value="1"/>
</dbReference>
<name>A0A2H5Q6Y1_CITUN</name>
<evidence type="ECO:0000313" key="5">
    <source>
        <dbReference type="Proteomes" id="UP000236630"/>
    </source>
</evidence>
<comment type="subcellular location">
    <subcellularLocation>
        <location evidence="1">Membrane</location>
    </subcellularLocation>
</comment>
<dbReference type="STRING" id="55188.A0A2H5Q6Y1"/>
<sequence>MGDTRHDSDNLCSPKTSHAYSFKSCSLFIFILFLFVVSIVILVTSIVIFIVKAQKPGFSIETLRVVSFDLNTLSNSTLFVSSVVSLILNAQNPNKFGIKISPARLHFYMDELPVGVIRVPGFNQPAHSKNINVATRVLIHCMNVNQVMSGDLSEDDSIKNVVKVKLVGDIGVKLQLFHITMPKIKVLLECYSNIDNKQLVFISEIHTARAARIHNTSLPINSKSLFNKCDIAVYI</sequence>
<keyword evidence="3" id="KW-0812">Transmembrane</keyword>
<accession>A0A2H5Q6Y1</accession>
<dbReference type="InterPro" id="IPR044839">
    <property type="entry name" value="NDR1-like"/>
</dbReference>
<evidence type="ECO:0000256" key="2">
    <source>
        <dbReference type="ARBA" id="ARBA00023136"/>
    </source>
</evidence>
<dbReference type="GO" id="GO:0098542">
    <property type="term" value="P:defense response to other organism"/>
    <property type="evidence" value="ECO:0007669"/>
    <property type="project" value="InterPro"/>
</dbReference>
<keyword evidence="5" id="KW-1185">Reference proteome</keyword>
<dbReference type="Proteomes" id="UP000236630">
    <property type="component" value="Unassembled WGS sequence"/>
</dbReference>
<comment type="caution">
    <text evidence="4">The sequence shown here is derived from an EMBL/GenBank/DDBJ whole genome shotgun (WGS) entry which is preliminary data.</text>
</comment>
<dbReference type="SUPFAM" id="SSF117070">
    <property type="entry name" value="LEA14-like"/>
    <property type="match status" value="1"/>
</dbReference>
<dbReference type="PANTHER" id="PTHR31234:SF54">
    <property type="entry name" value="LATE EMBRYOGENESIS ABUNDANT PROTEIN LEA-2 SUBGROUP DOMAIN-CONTAINING PROTEIN"/>
    <property type="match status" value="1"/>
</dbReference>
<dbReference type="EMBL" id="BDQV01000232">
    <property type="protein sequence ID" value="GAY60342.1"/>
    <property type="molecule type" value="Genomic_DNA"/>
</dbReference>
<feature type="transmembrane region" description="Helical" evidence="3">
    <location>
        <begin position="27"/>
        <end position="51"/>
    </location>
</feature>
<keyword evidence="3" id="KW-1133">Transmembrane helix</keyword>
<dbReference type="Gene3D" id="2.60.40.1820">
    <property type="match status" value="1"/>
</dbReference>
<dbReference type="AlphaFoldDB" id="A0A2H5Q6Y1"/>